<dbReference type="Pfam" id="PF13439">
    <property type="entry name" value="Glyco_transf_4"/>
    <property type="match status" value="1"/>
</dbReference>
<organism evidence="2 3">
    <name type="scientific">Pseudooceanicola sediminis</name>
    <dbReference type="NCBI Taxonomy" id="2211117"/>
    <lineage>
        <taxon>Bacteria</taxon>
        <taxon>Pseudomonadati</taxon>
        <taxon>Pseudomonadota</taxon>
        <taxon>Alphaproteobacteria</taxon>
        <taxon>Rhodobacterales</taxon>
        <taxon>Paracoccaceae</taxon>
        <taxon>Pseudooceanicola</taxon>
    </lineage>
</organism>
<evidence type="ECO:0000313" key="2">
    <source>
        <dbReference type="EMBL" id="RII37613.1"/>
    </source>
</evidence>
<evidence type="ECO:0000313" key="3">
    <source>
        <dbReference type="Proteomes" id="UP000265848"/>
    </source>
</evidence>
<feature type="domain" description="Glycosyltransferase subfamily 4-like N-terminal" evidence="1">
    <location>
        <begin position="24"/>
        <end position="199"/>
    </location>
</feature>
<accession>A0A399IWT4</accession>
<evidence type="ECO:0000259" key="1">
    <source>
        <dbReference type="Pfam" id="PF13439"/>
    </source>
</evidence>
<comment type="caution">
    <text evidence="2">The sequence shown here is derived from an EMBL/GenBank/DDBJ whole genome shotgun (WGS) entry which is preliminary data.</text>
</comment>
<proteinExistence type="predicted"/>
<keyword evidence="3" id="KW-1185">Reference proteome</keyword>
<dbReference type="InterPro" id="IPR028098">
    <property type="entry name" value="Glyco_trans_4-like_N"/>
</dbReference>
<dbReference type="SUPFAM" id="SSF53756">
    <property type="entry name" value="UDP-Glycosyltransferase/glycogen phosphorylase"/>
    <property type="match status" value="1"/>
</dbReference>
<dbReference type="Proteomes" id="UP000265848">
    <property type="component" value="Unassembled WGS sequence"/>
</dbReference>
<dbReference type="EMBL" id="QWJJ01000015">
    <property type="protein sequence ID" value="RII37613.1"/>
    <property type="molecule type" value="Genomic_DNA"/>
</dbReference>
<keyword evidence="2" id="KW-0808">Transferase</keyword>
<dbReference type="AlphaFoldDB" id="A0A399IWT4"/>
<dbReference type="PANTHER" id="PTHR12526">
    <property type="entry name" value="GLYCOSYLTRANSFERASE"/>
    <property type="match status" value="1"/>
</dbReference>
<name>A0A399IWT4_9RHOB</name>
<dbReference type="Pfam" id="PF13692">
    <property type="entry name" value="Glyco_trans_1_4"/>
    <property type="match status" value="1"/>
</dbReference>
<dbReference type="Gene3D" id="3.40.50.2000">
    <property type="entry name" value="Glycogen Phosphorylase B"/>
    <property type="match status" value="2"/>
</dbReference>
<dbReference type="GO" id="GO:0016757">
    <property type="term" value="F:glycosyltransferase activity"/>
    <property type="evidence" value="ECO:0007669"/>
    <property type="project" value="UniProtKB-ARBA"/>
</dbReference>
<sequence>MGVSDPPQPQRQKVVLIGGDGGFSGVPRHLRQVVRACNTVAELVVVSDRDRGGYAFLSEGAARHVQIAGLRTRLSPLWWLRGARRLKAILMREDPALVWAHSRMGVLLLRWLILTGQLGRQGNEPLVAITFHGLPFGPGHHAILAAIARRVERLSLRRGPLQHLIFLSEAAQAHYREAVGASLCARHICHVLPNCSDLDQVMTEAAWSPPMPVSRLGRPVRHIVMTGRVARQKNLMRALRILVELPGNYRLSVCGAGTDSADFRKKARRILGECGLGRVDFLGEVADVRPILAGADCYLLTSLYEGMPVGALEAFEAGLPLALCNIPGTVDLLAQHPLCVGLSDRGDDTPQEDALRIVALTEHFCAKRAAAQAEISDAWRSRFSFAARAPEMRRLLVQDLLPTKAAQAWNSAPQTAAHRH</sequence>
<dbReference type="RefSeq" id="WP_119400075.1">
    <property type="nucleotide sequence ID" value="NZ_QWJJ01000015.1"/>
</dbReference>
<reference evidence="2 3" key="1">
    <citation type="submission" date="2018-08" db="EMBL/GenBank/DDBJ databases">
        <title>Pseudooceanicola sediminis CY03 in the family Rhodobacteracea.</title>
        <authorList>
            <person name="Zhang Y.-J."/>
        </authorList>
    </citation>
    <scope>NUCLEOTIDE SEQUENCE [LARGE SCALE GENOMIC DNA]</scope>
    <source>
        <strain evidence="2 3">CY03</strain>
    </source>
</reference>
<protein>
    <submittedName>
        <fullName evidence="2">Glycosyltransferase</fullName>
    </submittedName>
</protein>
<gene>
    <name evidence="2" type="ORF">DL237_15875</name>
</gene>